<feature type="transmembrane region" description="Helical" evidence="1">
    <location>
        <begin position="230"/>
        <end position="251"/>
    </location>
</feature>
<dbReference type="RefSeq" id="WP_226180156.1">
    <property type="nucleotide sequence ID" value="NZ_JAJADR010000012.1"/>
</dbReference>
<evidence type="ECO:0008006" key="4">
    <source>
        <dbReference type="Google" id="ProtNLM"/>
    </source>
</evidence>
<organism evidence="2 3">
    <name type="scientific">Hymenobacter lucidus</name>
    <dbReference type="NCBI Taxonomy" id="2880930"/>
    <lineage>
        <taxon>Bacteria</taxon>
        <taxon>Pseudomonadati</taxon>
        <taxon>Bacteroidota</taxon>
        <taxon>Cytophagia</taxon>
        <taxon>Cytophagales</taxon>
        <taxon>Hymenobacteraceae</taxon>
        <taxon>Hymenobacter</taxon>
    </lineage>
</organism>
<accession>A0ABS8AYG1</accession>
<feature type="transmembrane region" description="Helical" evidence="1">
    <location>
        <begin position="257"/>
        <end position="274"/>
    </location>
</feature>
<evidence type="ECO:0000313" key="3">
    <source>
        <dbReference type="Proteomes" id="UP001165296"/>
    </source>
</evidence>
<feature type="transmembrane region" description="Helical" evidence="1">
    <location>
        <begin position="391"/>
        <end position="408"/>
    </location>
</feature>
<dbReference type="Gene3D" id="1.20.1250.20">
    <property type="entry name" value="MFS general substrate transporter like domains"/>
    <property type="match status" value="1"/>
</dbReference>
<comment type="caution">
    <text evidence="2">The sequence shown here is derived from an EMBL/GenBank/DDBJ whole genome shotgun (WGS) entry which is preliminary data.</text>
</comment>
<dbReference type="InterPro" id="IPR036259">
    <property type="entry name" value="MFS_trans_sf"/>
</dbReference>
<evidence type="ECO:0000256" key="1">
    <source>
        <dbReference type="SAM" id="Phobius"/>
    </source>
</evidence>
<evidence type="ECO:0000313" key="2">
    <source>
        <dbReference type="EMBL" id="MCB2410855.1"/>
    </source>
</evidence>
<keyword evidence="1" id="KW-0472">Membrane</keyword>
<feature type="transmembrane region" description="Helical" evidence="1">
    <location>
        <begin position="350"/>
        <end position="371"/>
    </location>
</feature>
<feature type="transmembrane region" description="Helical" evidence="1">
    <location>
        <begin position="91"/>
        <end position="112"/>
    </location>
</feature>
<dbReference type="Proteomes" id="UP001165296">
    <property type="component" value="Unassembled WGS sequence"/>
</dbReference>
<reference evidence="2" key="1">
    <citation type="submission" date="2021-10" db="EMBL/GenBank/DDBJ databases">
        <authorList>
            <person name="Dean J.D."/>
            <person name="Kim M.K."/>
            <person name="Newey C.N."/>
            <person name="Stoker T.S."/>
            <person name="Thompson D.W."/>
            <person name="Grose J.H."/>
        </authorList>
    </citation>
    <scope>NUCLEOTIDE SEQUENCE</scope>
    <source>
        <strain evidence="2">BT178</strain>
    </source>
</reference>
<keyword evidence="1" id="KW-0812">Transmembrane</keyword>
<feature type="transmembrane region" description="Helical" evidence="1">
    <location>
        <begin position="124"/>
        <end position="148"/>
    </location>
</feature>
<gene>
    <name evidence="2" type="ORF">LGH74_22900</name>
</gene>
<feature type="transmembrane region" description="Helical" evidence="1">
    <location>
        <begin position="286"/>
        <end position="309"/>
    </location>
</feature>
<name>A0ABS8AYG1_9BACT</name>
<dbReference type="EMBL" id="JAJADR010000012">
    <property type="protein sequence ID" value="MCB2410855.1"/>
    <property type="molecule type" value="Genomic_DNA"/>
</dbReference>
<dbReference type="SUPFAM" id="SSF103473">
    <property type="entry name" value="MFS general substrate transporter"/>
    <property type="match status" value="1"/>
</dbReference>
<proteinExistence type="predicted"/>
<feature type="transmembrane region" description="Helical" evidence="1">
    <location>
        <begin position="187"/>
        <end position="209"/>
    </location>
</feature>
<feature type="transmembrane region" description="Helical" evidence="1">
    <location>
        <begin position="321"/>
        <end position="338"/>
    </location>
</feature>
<keyword evidence="1" id="KW-1133">Transmembrane helix</keyword>
<feature type="transmembrane region" description="Helical" evidence="1">
    <location>
        <begin position="160"/>
        <end position="181"/>
    </location>
</feature>
<feature type="transmembrane region" description="Helical" evidence="1">
    <location>
        <begin position="420"/>
        <end position="443"/>
    </location>
</feature>
<protein>
    <recommendedName>
        <fullName evidence="4">MFS transporter</fullName>
    </recommendedName>
</protein>
<sequence>MTEIYPPVAVAPAAAVASAQKQARALLFAATFLERFCVDSMRSILTMQLVAVLAIGRAEAASLLALYFITNTLLLVPGGWVADAWWGTRRTLLIGAGLVLLTYLLLALLSGFHFELSQAGLPPVAVLSGLLILLGAGSSLLAPSLLVAIGNVSTQEVQSLTNFLLARLVGGLAGILFPLMVGSVSAGYGLGGVALIISAAALALLLVLLQWGRLASGTRIAGVGPRSMPGFVKPVVLALLSLAATILPYLLRGMVGLPGLGLGIFAISLGYLAWQLARSPQQQGRSYYLPALIAAVFILSVVLELAIGLGYGPAATPAQQALWGGTSLLTILALYFGARQSSSAGVERRFTFGGLGLAGLGIGAVAGPVLLHMGPYLDGGTATVLGLPPALLLHAAVAWLLFMLPVMISQHAPVRVQTRLMALALMGSIVAYNLADAAVSYWLNQ</sequence>
<keyword evidence="3" id="KW-1185">Reference proteome</keyword>